<organism evidence="1 3">
    <name type="scientific">Methanosphaera cuniculi</name>
    <dbReference type="NCBI Taxonomy" id="1077256"/>
    <lineage>
        <taxon>Archaea</taxon>
        <taxon>Methanobacteriati</taxon>
        <taxon>Methanobacteriota</taxon>
        <taxon>Methanomada group</taxon>
        <taxon>Methanobacteria</taxon>
        <taxon>Methanobacteriales</taxon>
        <taxon>Methanobacteriaceae</taxon>
        <taxon>Methanosphaera</taxon>
    </lineage>
</organism>
<dbReference type="Proteomes" id="UP000217528">
    <property type="component" value="Unassembled WGS sequence"/>
</dbReference>
<evidence type="ECO:0000313" key="4">
    <source>
        <dbReference type="Proteomes" id="UP000246004"/>
    </source>
</evidence>
<dbReference type="Proteomes" id="UP000246004">
    <property type="component" value="Unassembled WGS sequence"/>
</dbReference>
<dbReference type="Pfam" id="PF09890">
    <property type="entry name" value="DUF2117"/>
    <property type="match status" value="1"/>
</dbReference>
<gene>
    <name evidence="1" type="ORF">ASJ82_02680</name>
    <name evidence="2" type="ORF">MSCUN_08780</name>
</gene>
<dbReference type="EMBL" id="LMVN01000018">
    <property type="protein sequence ID" value="PAV07414.1"/>
    <property type="molecule type" value="Genomic_DNA"/>
</dbReference>
<reference evidence="2 4" key="1">
    <citation type="submission" date="2016-04" db="EMBL/GenBank/DDBJ databases">
        <title>Genome sequence of Methanosphaera cuniculi DSM 4103.</title>
        <authorList>
            <person name="Poehlein A."/>
            <person name="Seedorf H."/>
            <person name="Daniel R."/>
        </authorList>
    </citation>
    <scope>NUCLEOTIDE SEQUENCE [LARGE SCALE GENOMIC DNA]</scope>
    <source>
        <strain evidence="2 4">DSM 4103</strain>
    </source>
</reference>
<proteinExistence type="predicted"/>
<dbReference type="OrthoDB" id="120859at2157"/>
<dbReference type="AlphaFoldDB" id="A0A2A2HDT7"/>
<dbReference type="EMBL" id="LWMS01000022">
    <property type="protein sequence ID" value="PWL08227.1"/>
    <property type="molecule type" value="Genomic_DNA"/>
</dbReference>
<dbReference type="RefSeq" id="WP_095608625.1">
    <property type="nucleotide sequence ID" value="NZ_LMVN01000018.1"/>
</dbReference>
<protein>
    <recommendedName>
        <fullName evidence="5">DUF2117 domain-containing protein</fullName>
    </recommendedName>
</protein>
<comment type="caution">
    <text evidence="1">The sequence shown here is derived from an EMBL/GenBank/DDBJ whole genome shotgun (WGS) entry which is preliminary data.</text>
</comment>
<evidence type="ECO:0000313" key="1">
    <source>
        <dbReference type="EMBL" id="PAV07414.1"/>
    </source>
</evidence>
<name>A0A2A2HDT7_9EURY</name>
<evidence type="ECO:0000313" key="3">
    <source>
        <dbReference type="Proteomes" id="UP000217528"/>
    </source>
</evidence>
<evidence type="ECO:0000313" key="2">
    <source>
        <dbReference type="EMBL" id="PWL08227.1"/>
    </source>
</evidence>
<reference evidence="1 3" key="2">
    <citation type="journal article" date="2017" name="BMC Genomics">
        <title>Genomic analysis of methanogenic archaea reveals a shift towards energy conservation.</title>
        <authorList>
            <person name="Gilmore S.P."/>
            <person name="Henske J.K."/>
            <person name="Sexton J.A."/>
            <person name="Solomon K.V."/>
            <person name="Seppala S."/>
            <person name="Yoo J.I."/>
            <person name="Huyett L.M."/>
            <person name="Pressman A."/>
            <person name="Cogan J.Z."/>
            <person name="Kivenson V."/>
            <person name="Peng X."/>
            <person name="Tan Y."/>
            <person name="Valentine D.L."/>
            <person name="O'Malley M.A."/>
        </authorList>
    </citation>
    <scope>NUCLEOTIDE SEQUENCE [LARGE SCALE GENOMIC DNA]</scope>
    <source>
        <strain evidence="1 3">1R-7</strain>
    </source>
</reference>
<sequence>MLKIGVIVHGPTIIDSGYATKIIKQLSKYGKVTSRLGGTMGRTAVLDANAEDIINIEDKLLPSESIKLLAKTNDVLFLLNSGKSTLTGHTFGYKVLNKIKYPVNIIQIERPAYNDGVIIQWNKQTDKELLKNIAAEFNLPIIDSKEAIKIAQKNTGYTDDDNIIRRKVAGVSKNENIMLNGIIIGRVTDDNLTIIAENGQITAMEGGIIKQHGLEKLGSIDLKTAIIKTGLLRRNNNIKPRQIKHTPNKQLKAVYLNHAACDIYDFKDADIICSIGDDTTLLTSDILYRFNIPIIGITDGDLDRVVLEGFKHPNSTIIQLHHGFDDKIGHLIYEKIFKNNTIITIKSLDEFRKSIIQLIDKTGVEYKFVDKQLENIIDEKQIS</sequence>
<dbReference type="InterPro" id="IPR012032">
    <property type="entry name" value="UCP006598"/>
</dbReference>
<accession>A0A2A2HDT7</accession>
<evidence type="ECO:0008006" key="5">
    <source>
        <dbReference type="Google" id="ProtNLM"/>
    </source>
</evidence>
<keyword evidence="3" id="KW-1185">Reference proteome</keyword>